<evidence type="ECO:0000256" key="8">
    <source>
        <dbReference type="PROSITE-ProRule" id="PRU01122"/>
    </source>
</evidence>
<organism evidence="11 12">
    <name type="scientific">Funneliformis geosporum</name>
    <dbReference type="NCBI Taxonomy" id="1117311"/>
    <lineage>
        <taxon>Eukaryota</taxon>
        <taxon>Fungi</taxon>
        <taxon>Fungi incertae sedis</taxon>
        <taxon>Mucoromycota</taxon>
        <taxon>Glomeromycotina</taxon>
        <taxon>Glomeromycetes</taxon>
        <taxon>Glomerales</taxon>
        <taxon>Glomeraceae</taxon>
        <taxon>Funneliformis</taxon>
    </lineage>
</organism>
<dbReference type="InterPro" id="IPR000819">
    <property type="entry name" value="Peptidase_M17_C"/>
</dbReference>
<dbReference type="Gene3D" id="3.40.50.300">
    <property type="entry name" value="P-loop containing nucleotide triphosphate hydrolases"/>
    <property type="match status" value="1"/>
</dbReference>
<feature type="compositionally biased region" description="Basic and acidic residues" evidence="9">
    <location>
        <begin position="1044"/>
        <end position="1054"/>
    </location>
</feature>
<dbReference type="Proteomes" id="UP001153678">
    <property type="component" value="Unassembled WGS sequence"/>
</dbReference>
<sequence length="1054" mass="117348">MPDKYFGFGKQAKLGFQFVSSFDKQGFSITEVKTGSYGKLISSSVPKIIKQLVDDGHNVIIDEVECELSLMEEREMLRGDRSLGLAHCGGQLLVIPNKEKFTDNSEKFVPVGTLAKISLDISTEADPELVINSLKEIQLRELDEESLDKLTEKFVRHLPDILEKSKLSSVEKLPYMTMMREKLKAIERKLRGKEGHGSSEMSEYLERLGKDPYPEYVKKAAYKEAKRYEKMHPSSNEAYIVIQYVDCKETNDLNLVRQKLDEKHYNLTKAKDEIVWHLAAQQQADKPLGEILLLTGPAGVGKSSFALSVAEAMGRKFGEISLGGAYDVNLIQGFRRTYVGSMPGRLVQILKEEGVVNPVILIDEVDKVTHDSHRGSLLDALLAVLDSGRNKKFVDHYLEVPIDLSQIMFICTANSLDLPRPLLNRMKIIPLSSYTELEKFQIAQKYLIPNNLKKFNLQKGEIIFQDQAVMDMIKYYTWEAGVRKLNMEIQTIIKKFSEQFIKKEKEKLVISSENLKDYLGKRKHEFTEKEKSAQVEGELEVTGNLGDIMKESAQVAVNYIKSNQQKFGINADFFSQYGIHIHVPEGATPKEGPSAGIALTSALLSALTKQAISPDLGMTGEITLHGKVKKIGGLKEKAIAAHRSELKTIVIPKENERDIEDIPKEIKEIPEESAAKNSKKLKIIVVENYEEDTPPNKLHAKEFAEGIKSKFHQSKNIEVEVLDKKQIEKNKMGLLLAVNAGSHHEPRVVILRYLGDQKNKKNVLGLVGKGITFDSGGYDLKPSQYLQCMKFDMSGAAVVCASFLALIQKKPKINVVAVACLTENAIGGHATLTESVVTSMSGKTVEINNTDAEGRLVLADGITYAIQKEKATKIITVATLTGACVLALGENTTGIMTNNHDFYQQFSQAKLPLLPENAKNLKENTTIADLSNISSTRYMGASNGAAFLQEFVEKLPFIHCDIAGTAWKTKAKRGTGVMIRTLIEFILGTFGGIAEKTGKWTDNVPEQICNTETETNYKDLGKVKVTDDVSPKKKDEVNENEMELAQKVETKTSA</sequence>
<dbReference type="Pfam" id="PF22667">
    <property type="entry name" value="Lon_lid"/>
    <property type="match status" value="1"/>
</dbReference>
<accession>A0A9W4SVV3</accession>
<dbReference type="GO" id="GO:0070006">
    <property type="term" value="F:metalloaminopeptidase activity"/>
    <property type="evidence" value="ECO:0007669"/>
    <property type="project" value="InterPro"/>
</dbReference>
<dbReference type="InterPro" id="IPR014721">
    <property type="entry name" value="Ribsml_uS5_D2-typ_fold_subgr"/>
</dbReference>
<dbReference type="SMART" id="SM00382">
    <property type="entry name" value="AAA"/>
    <property type="match status" value="1"/>
</dbReference>
<evidence type="ECO:0000256" key="7">
    <source>
        <dbReference type="ARBA" id="ARBA00022840"/>
    </source>
</evidence>
<evidence type="ECO:0000256" key="9">
    <source>
        <dbReference type="SAM" id="MobiDB-lite"/>
    </source>
</evidence>
<dbReference type="Pfam" id="PF05362">
    <property type="entry name" value="Lon_C"/>
    <property type="match status" value="1"/>
</dbReference>
<dbReference type="GO" id="GO:0004252">
    <property type="term" value="F:serine-type endopeptidase activity"/>
    <property type="evidence" value="ECO:0007669"/>
    <property type="project" value="UniProtKB-UniRule"/>
</dbReference>
<evidence type="ECO:0000313" key="11">
    <source>
        <dbReference type="EMBL" id="CAI2183513.1"/>
    </source>
</evidence>
<dbReference type="PANTHER" id="PTHR43718">
    <property type="entry name" value="LON PROTEASE"/>
    <property type="match status" value="1"/>
</dbReference>
<dbReference type="GO" id="GO:0030145">
    <property type="term" value="F:manganese ion binding"/>
    <property type="evidence" value="ECO:0007669"/>
    <property type="project" value="InterPro"/>
</dbReference>
<keyword evidence="3 8" id="KW-0645">Protease</keyword>
<comment type="similarity">
    <text evidence="8">Belongs to the peptidase S16 family.</text>
</comment>
<dbReference type="PANTHER" id="PTHR43718:SF2">
    <property type="entry name" value="LON PROTEASE HOMOLOG, MITOCHONDRIAL"/>
    <property type="match status" value="1"/>
</dbReference>
<evidence type="ECO:0000256" key="5">
    <source>
        <dbReference type="ARBA" id="ARBA00022801"/>
    </source>
</evidence>
<dbReference type="PRINTS" id="PR00481">
    <property type="entry name" value="LAMNOPPTDASE"/>
</dbReference>
<dbReference type="PROSITE" id="PS51786">
    <property type="entry name" value="LON_PROTEOLYTIC"/>
    <property type="match status" value="1"/>
</dbReference>
<keyword evidence="5 8" id="KW-0378">Hydrolase</keyword>
<keyword evidence="4" id="KW-0547">Nucleotide-binding</keyword>
<dbReference type="InterPro" id="IPR020568">
    <property type="entry name" value="Ribosomal_Su5_D2-typ_SF"/>
</dbReference>
<dbReference type="InterPro" id="IPR008269">
    <property type="entry name" value="Lon_proteolytic"/>
</dbReference>
<dbReference type="Gene3D" id="1.10.8.60">
    <property type="match status" value="1"/>
</dbReference>
<dbReference type="InterPro" id="IPR003959">
    <property type="entry name" value="ATPase_AAA_core"/>
</dbReference>
<keyword evidence="7" id="KW-0067">ATP-binding</keyword>
<keyword evidence="2" id="KW-0031">Aminopeptidase</keyword>
<dbReference type="Gene3D" id="3.40.630.10">
    <property type="entry name" value="Zn peptidases"/>
    <property type="match status" value="1"/>
</dbReference>
<evidence type="ECO:0000256" key="4">
    <source>
        <dbReference type="ARBA" id="ARBA00022741"/>
    </source>
</evidence>
<dbReference type="Gene3D" id="1.20.5.5270">
    <property type="match status" value="1"/>
</dbReference>
<comment type="caution">
    <text evidence="11">The sequence shown here is derived from an EMBL/GenBank/DDBJ whole genome shotgun (WGS) entry which is preliminary data.</text>
</comment>
<comment type="similarity">
    <text evidence="1">Belongs to the peptidase M17 family.</text>
</comment>
<dbReference type="InterPro" id="IPR011356">
    <property type="entry name" value="Leucine_aapep/pepB"/>
</dbReference>
<dbReference type="Pfam" id="PF00004">
    <property type="entry name" value="AAA"/>
    <property type="match status" value="1"/>
</dbReference>
<evidence type="ECO:0000259" key="10">
    <source>
        <dbReference type="PROSITE" id="PS51786"/>
    </source>
</evidence>
<gene>
    <name evidence="11" type="ORF">FWILDA_LOCUS11115</name>
</gene>
<dbReference type="SUPFAM" id="SSF52540">
    <property type="entry name" value="P-loop containing nucleoside triphosphate hydrolases"/>
    <property type="match status" value="1"/>
</dbReference>
<feature type="active site" evidence="8">
    <location>
        <position position="637"/>
    </location>
</feature>
<dbReference type="OrthoDB" id="2411602at2759"/>
<dbReference type="GO" id="GO:0006515">
    <property type="term" value="P:protein quality control for misfolded or incompletely synthesized proteins"/>
    <property type="evidence" value="ECO:0007669"/>
    <property type="project" value="TreeGrafter"/>
</dbReference>
<reference evidence="11" key="1">
    <citation type="submission" date="2022-08" db="EMBL/GenBank/DDBJ databases">
        <authorList>
            <person name="Kallberg Y."/>
            <person name="Tangrot J."/>
            <person name="Rosling A."/>
        </authorList>
    </citation>
    <scope>NUCLEOTIDE SEQUENCE</scope>
    <source>
        <strain evidence="11">Wild A</strain>
    </source>
</reference>
<keyword evidence="6 8" id="KW-0720">Serine protease</keyword>
<proteinExistence type="inferred from homology"/>
<evidence type="ECO:0000256" key="2">
    <source>
        <dbReference type="ARBA" id="ARBA00022438"/>
    </source>
</evidence>
<protein>
    <submittedName>
        <fullName evidence="11">8602_t:CDS:1</fullName>
    </submittedName>
</protein>
<dbReference type="GO" id="GO:0016887">
    <property type="term" value="F:ATP hydrolysis activity"/>
    <property type="evidence" value="ECO:0007669"/>
    <property type="project" value="InterPro"/>
</dbReference>
<dbReference type="Pfam" id="PF00883">
    <property type="entry name" value="Peptidase_M17"/>
    <property type="match status" value="1"/>
</dbReference>
<dbReference type="AlphaFoldDB" id="A0A9W4SVV3"/>
<evidence type="ECO:0000256" key="6">
    <source>
        <dbReference type="ARBA" id="ARBA00022825"/>
    </source>
</evidence>
<dbReference type="PROSITE" id="PS00631">
    <property type="entry name" value="CYTOSOL_AP"/>
    <property type="match status" value="1"/>
</dbReference>
<dbReference type="GO" id="GO:0005524">
    <property type="term" value="F:ATP binding"/>
    <property type="evidence" value="ECO:0007669"/>
    <property type="project" value="UniProtKB-KW"/>
</dbReference>
<evidence type="ECO:0000256" key="3">
    <source>
        <dbReference type="ARBA" id="ARBA00022670"/>
    </source>
</evidence>
<evidence type="ECO:0000256" key="1">
    <source>
        <dbReference type="ARBA" id="ARBA00009528"/>
    </source>
</evidence>
<dbReference type="SUPFAM" id="SSF54211">
    <property type="entry name" value="Ribosomal protein S5 domain 2-like"/>
    <property type="match status" value="1"/>
</dbReference>
<dbReference type="Gene3D" id="3.30.230.10">
    <property type="match status" value="1"/>
</dbReference>
<dbReference type="GO" id="GO:0005737">
    <property type="term" value="C:cytoplasm"/>
    <property type="evidence" value="ECO:0007669"/>
    <property type="project" value="InterPro"/>
</dbReference>
<dbReference type="GO" id="GO:0004176">
    <property type="term" value="F:ATP-dependent peptidase activity"/>
    <property type="evidence" value="ECO:0007669"/>
    <property type="project" value="UniProtKB-UniRule"/>
</dbReference>
<dbReference type="SUPFAM" id="SSF53187">
    <property type="entry name" value="Zn-dependent exopeptidases"/>
    <property type="match status" value="1"/>
</dbReference>
<dbReference type="CDD" id="cd00433">
    <property type="entry name" value="Peptidase_M17"/>
    <property type="match status" value="1"/>
</dbReference>
<dbReference type="InterPro" id="IPR003593">
    <property type="entry name" value="AAA+_ATPase"/>
</dbReference>
<keyword evidence="12" id="KW-1185">Reference proteome</keyword>
<dbReference type="InterPro" id="IPR054594">
    <property type="entry name" value="Lon_lid"/>
</dbReference>
<feature type="active site" evidence="8">
    <location>
        <position position="594"/>
    </location>
</feature>
<name>A0A9W4SVV3_9GLOM</name>
<dbReference type="InterPro" id="IPR027065">
    <property type="entry name" value="Lon_Prtase"/>
</dbReference>
<dbReference type="InterPro" id="IPR027417">
    <property type="entry name" value="P-loop_NTPase"/>
</dbReference>
<feature type="domain" description="Lon proteolytic" evidence="10">
    <location>
        <begin position="507"/>
        <end position="699"/>
    </location>
</feature>
<feature type="region of interest" description="Disordered" evidence="9">
    <location>
        <begin position="1030"/>
        <end position="1054"/>
    </location>
</feature>
<dbReference type="EMBL" id="CAMKVN010003046">
    <property type="protein sequence ID" value="CAI2183513.1"/>
    <property type="molecule type" value="Genomic_DNA"/>
</dbReference>
<evidence type="ECO:0000313" key="12">
    <source>
        <dbReference type="Proteomes" id="UP001153678"/>
    </source>
</evidence>